<accession>A0ABR2IZ18</accession>
<dbReference type="EMBL" id="JAPFFF010000014">
    <property type="protein sequence ID" value="KAK8870860.1"/>
    <property type="molecule type" value="Genomic_DNA"/>
</dbReference>
<reference evidence="1 2" key="1">
    <citation type="submission" date="2024-04" db="EMBL/GenBank/DDBJ databases">
        <title>Tritrichomonas musculus Genome.</title>
        <authorList>
            <person name="Alves-Ferreira E."/>
            <person name="Grigg M."/>
            <person name="Lorenzi H."/>
            <person name="Galac M."/>
        </authorList>
    </citation>
    <scope>NUCLEOTIDE SEQUENCE [LARGE SCALE GENOMIC DNA]</scope>
    <source>
        <strain evidence="1 2">EAF2021</strain>
    </source>
</reference>
<sequence length="160" mass="19337">MSSLAIDDKMNGLYKRINKYYKTINREMLKQIVKRTDEITDLYFEYVNPNMSDKERRQNEKVLMTKRILNNKKCNEVCTFNGVLSFICGIYHFLHAYDYEPNKLFHHCNIWDFIHCAVHSFNMEKSFMFMFNDENIPETVKRFLSISDEEIMELLKLNFD</sequence>
<keyword evidence="2" id="KW-1185">Reference proteome</keyword>
<proteinExistence type="predicted"/>
<comment type="caution">
    <text evidence="1">The sequence shown here is derived from an EMBL/GenBank/DDBJ whole genome shotgun (WGS) entry which is preliminary data.</text>
</comment>
<dbReference type="Proteomes" id="UP001470230">
    <property type="component" value="Unassembled WGS sequence"/>
</dbReference>
<organism evidence="1 2">
    <name type="scientific">Tritrichomonas musculus</name>
    <dbReference type="NCBI Taxonomy" id="1915356"/>
    <lineage>
        <taxon>Eukaryota</taxon>
        <taxon>Metamonada</taxon>
        <taxon>Parabasalia</taxon>
        <taxon>Tritrichomonadida</taxon>
        <taxon>Tritrichomonadidae</taxon>
        <taxon>Tritrichomonas</taxon>
    </lineage>
</organism>
<gene>
    <name evidence="1" type="ORF">M9Y10_008758</name>
</gene>
<protein>
    <submittedName>
        <fullName evidence="1">Uncharacterized protein</fullName>
    </submittedName>
</protein>
<evidence type="ECO:0000313" key="1">
    <source>
        <dbReference type="EMBL" id="KAK8870860.1"/>
    </source>
</evidence>
<name>A0ABR2IZ18_9EUKA</name>
<evidence type="ECO:0000313" key="2">
    <source>
        <dbReference type="Proteomes" id="UP001470230"/>
    </source>
</evidence>